<gene>
    <name evidence="4" type="ORF">SAMN02927928_2619</name>
</gene>
<dbReference type="InterPro" id="IPR001509">
    <property type="entry name" value="Epimerase_deHydtase"/>
</dbReference>
<reference evidence="5" key="1">
    <citation type="submission" date="2016-10" db="EMBL/GenBank/DDBJ databases">
        <authorList>
            <person name="Varghese N."/>
            <person name="Submissions S."/>
        </authorList>
    </citation>
    <scope>NUCLEOTIDE SEQUENCE [LARGE SCALE GENOMIC DNA]</scope>
    <source>
        <strain evidence="5">CGMCC 1.3431</strain>
    </source>
</reference>
<feature type="domain" description="NAD-dependent epimerase/dehydratase" evidence="3">
    <location>
        <begin position="3"/>
        <end position="136"/>
    </location>
</feature>
<evidence type="ECO:0000313" key="4">
    <source>
        <dbReference type="EMBL" id="SCW67524.1"/>
    </source>
</evidence>
<dbReference type="EMBL" id="FMTS01000004">
    <property type="protein sequence ID" value="SCW67524.1"/>
    <property type="molecule type" value="Genomic_DNA"/>
</dbReference>
<dbReference type="Proteomes" id="UP000199150">
    <property type="component" value="Unassembled WGS sequence"/>
</dbReference>
<proteinExistence type="inferred from homology"/>
<dbReference type="PANTHER" id="PTHR43000">
    <property type="entry name" value="DTDP-D-GLUCOSE 4,6-DEHYDRATASE-RELATED"/>
    <property type="match status" value="1"/>
</dbReference>
<sequence length="355" mass="38234">MNVLITGGAGFIGSELGRRLAEEQGARIMAVDSLLEQVHPSGRPPAAFPDSAVLMHNDVRDRAAWDALFAEFTPDIIVHFAAETGTAQSLTESARHASVNATGTAEMLDALYRAGHRPKKILLSSSRAVYGEGAWQAQSGETFYPGRRSNRQLSAAQWDFIGPDGVTARALPHAGAKVLPNPTSIYGATKLSQEHILSSWCEAYDIPLSILRFQNVYGPGQSPLNPYTGIINIFHRQAYAKQPIQVYEDGQIGRDFVFIDDVVTACVAALGNDAVTLADIGFGKVTTIHDAARIIAQIHGAPEPEVCGKFRNGDVRWAVADVAEMKEGLGVAPTVDFEEGARRVGQWLKETGNIG</sequence>
<accession>A0A1G4SE85</accession>
<organism evidence="4 5">
    <name type="scientific">Asticcacaulis taihuensis</name>
    <dbReference type="NCBI Taxonomy" id="260084"/>
    <lineage>
        <taxon>Bacteria</taxon>
        <taxon>Pseudomonadati</taxon>
        <taxon>Pseudomonadota</taxon>
        <taxon>Alphaproteobacteria</taxon>
        <taxon>Caulobacterales</taxon>
        <taxon>Caulobacteraceae</taxon>
        <taxon>Asticcacaulis</taxon>
    </lineage>
</organism>
<evidence type="ECO:0000256" key="2">
    <source>
        <dbReference type="ARBA" id="ARBA00007637"/>
    </source>
</evidence>
<comment type="pathway">
    <text evidence="1">Bacterial outer membrane biogenesis; LPS O-antigen biosynthesis.</text>
</comment>
<dbReference type="RefSeq" id="WP_090648700.1">
    <property type="nucleotide sequence ID" value="NZ_CBCRYE010000002.1"/>
</dbReference>
<dbReference type="InterPro" id="IPR036291">
    <property type="entry name" value="NAD(P)-bd_dom_sf"/>
</dbReference>
<name>A0A1G4SE85_9CAUL</name>
<keyword evidence="5" id="KW-1185">Reference proteome</keyword>
<protein>
    <submittedName>
        <fullName evidence="4">dTDP-L-rhamnose 4-epimerase</fullName>
    </submittedName>
</protein>
<evidence type="ECO:0000259" key="3">
    <source>
        <dbReference type="Pfam" id="PF01370"/>
    </source>
</evidence>
<dbReference type="Pfam" id="PF01370">
    <property type="entry name" value="Epimerase"/>
    <property type="match status" value="2"/>
</dbReference>
<comment type="similarity">
    <text evidence="2">Belongs to the NAD(P)-dependent epimerase/dehydratase family.</text>
</comment>
<dbReference type="SUPFAM" id="SSF51735">
    <property type="entry name" value="NAD(P)-binding Rossmann-fold domains"/>
    <property type="match status" value="1"/>
</dbReference>
<evidence type="ECO:0000256" key="1">
    <source>
        <dbReference type="ARBA" id="ARBA00005125"/>
    </source>
</evidence>
<dbReference type="OrthoDB" id="9801785at2"/>
<evidence type="ECO:0000313" key="5">
    <source>
        <dbReference type="Proteomes" id="UP000199150"/>
    </source>
</evidence>
<dbReference type="STRING" id="260084.SAMN02927928_2619"/>
<dbReference type="Gene3D" id="3.40.50.720">
    <property type="entry name" value="NAD(P)-binding Rossmann-like Domain"/>
    <property type="match status" value="1"/>
</dbReference>
<dbReference type="AlphaFoldDB" id="A0A1G4SE85"/>
<feature type="domain" description="NAD-dependent epimerase/dehydratase" evidence="3">
    <location>
        <begin position="180"/>
        <end position="272"/>
    </location>
</feature>